<feature type="chain" id="PRO_5013115088" description="Tetratricopeptide repeat-containing protein" evidence="1">
    <location>
        <begin position="21"/>
        <end position="217"/>
    </location>
</feature>
<gene>
    <name evidence="2" type="ORF">SAMN05660293_03411</name>
</gene>
<dbReference type="EMBL" id="FUZA01000004">
    <property type="protein sequence ID" value="SKB99603.1"/>
    <property type="molecule type" value="Genomic_DNA"/>
</dbReference>
<dbReference type="AlphaFoldDB" id="A0A1T5FTT0"/>
<dbReference type="Gene3D" id="1.25.40.10">
    <property type="entry name" value="Tetratricopeptide repeat domain"/>
    <property type="match status" value="1"/>
</dbReference>
<protein>
    <recommendedName>
        <fullName evidence="4">Tetratricopeptide repeat-containing protein</fullName>
    </recommendedName>
</protein>
<keyword evidence="1" id="KW-0732">Signal</keyword>
<organism evidence="2 3">
    <name type="scientific">Dyadobacter psychrophilus</name>
    <dbReference type="NCBI Taxonomy" id="651661"/>
    <lineage>
        <taxon>Bacteria</taxon>
        <taxon>Pseudomonadati</taxon>
        <taxon>Bacteroidota</taxon>
        <taxon>Cytophagia</taxon>
        <taxon>Cytophagales</taxon>
        <taxon>Spirosomataceae</taxon>
        <taxon>Dyadobacter</taxon>
    </lineage>
</organism>
<proteinExistence type="predicted"/>
<dbReference type="InterPro" id="IPR011990">
    <property type="entry name" value="TPR-like_helical_dom_sf"/>
</dbReference>
<evidence type="ECO:0008006" key="4">
    <source>
        <dbReference type="Google" id="ProtNLM"/>
    </source>
</evidence>
<dbReference type="RefSeq" id="WP_082215927.1">
    <property type="nucleotide sequence ID" value="NZ_FUZA01000004.1"/>
</dbReference>
<evidence type="ECO:0000313" key="2">
    <source>
        <dbReference type="EMBL" id="SKB99603.1"/>
    </source>
</evidence>
<dbReference type="STRING" id="651661.SAMN05660293_03411"/>
<dbReference type="OrthoDB" id="1150971at2"/>
<feature type="signal peptide" evidence="1">
    <location>
        <begin position="1"/>
        <end position="20"/>
    </location>
</feature>
<sequence length="217" mass="23430">MKKLAQIAIAIFFTFLSASAQDSPYQKAMKKEIAKLIESDSLSALQQSANAFGRIAELNPNEWQPAYYQSLAYTFQGLDKSLSIDKKDEVLAKADKLAQKADALSKNNAEIVALQGFVLMAKLNADAASRGQSLSGPVLQTFGKARAMDPKNPRALALTAQMEYGMARFFGSGTEKACGYAKESLAIFASQDEQALKAALSPTWGKALAEKMAKTCQ</sequence>
<name>A0A1T5FTT0_9BACT</name>
<evidence type="ECO:0000256" key="1">
    <source>
        <dbReference type="SAM" id="SignalP"/>
    </source>
</evidence>
<keyword evidence="3" id="KW-1185">Reference proteome</keyword>
<evidence type="ECO:0000313" key="3">
    <source>
        <dbReference type="Proteomes" id="UP000190897"/>
    </source>
</evidence>
<reference evidence="3" key="1">
    <citation type="submission" date="2017-02" db="EMBL/GenBank/DDBJ databases">
        <authorList>
            <person name="Varghese N."/>
            <person name="Submissions S."/>
        </authorList>
    </citation>
    <scope>NUCLEOTIDE SEQUENCE [LARGE SCALE GENOMIC DNA]</scope>
    <source>
        <strain evidence="3">DSM 22270</strain>
    </source>
</reference>
<accession>A0A1T5FTT0</accession>
<dbReference type="Proteomes" id="UP000190897">
    <property type="component" value="Unassembled WGS sequence"/>
</dbReference>